<dbReference type="GeneID" id="106458071"/>
<feature type="domain" description="CP-type G" evidence="6">
    <location>
        <begin position="130"/>
        <end position="315"/>
    </location>
</feature>
<keyword evidence="3" id="KW-0342">GTP-binding</keyword>
<dbReference type="Pfam" id="PF08701">
    <property type="entry name" value="GN3L_Grn1"/>
    <property type="match status" value="1"/>
</dbReference>
<keyword evidence="7" id="KW-1185">Reference proteome</keyword>
<evidence type="ECO:0000256" key="3">
    <source>
        <dbReference type="ARBA" id="ARBA00023134"/>
    </source>
</evidence>
<dbReference type="PRINTS" id="PR00326">
    <property type="entry name" value="GTP1OBG"/>
</dbReference>
<dbReference type="InterPro" id="IPR050755">
    <property type="entry name" value="TRAFAC_YlqF/YawG_RiboMat"/>
</dbReference>
<proteinExistence type="predicted"/>
<dbReference type="Pfam" id="PF01926">
    <property type="entry name" value="MMR_HSR1"/>
    <property type="match status" value="1"/>
</dbReference>
<organism evidence="7 8">
    <name type="scientific">Limulus polyphemus</name>
    <name type="common">Atlantic horseshoe crab</name>
    <dbReference type="NCBI Taxonomy" id="6850"/>
    <lineage>
        <taxon>Eukaryota</taxon>
        <taxon>Metazoa</taxon>
        <taxon>Ecdysozoa</taxon>
        <taxon>Arthropoda</taxon>
        <taxon>Chelicerata</taxon>
        <taxon>Merostomata</taxon>
        <taxon>Xiphosura</taxon>
        <taxon>Limulidae</taxon>
        <taxon>Limulus</taxon>
    </lineage>
</organism>
<feature type="compositionally biased region" description="Basic residues" evidence="5">
    <location>
        <begin position="23"/>
        <end position="45"/>
    </location>
</feature>
<dbReference type="InterPro" id="IPR027417">
    <property type="entry name" value="P-loop_NTPase"/>
</dbReference>
<evidence type="ECO:0000313" key="7">
    <source>
        <dbReference type="Proteomes" id="UP000694941"/>
    </source>
</evidence>
<evidence type="ECO:0000256" key="4">
    <source>
        <dbReference type="ARBA" id="ARBA00023242"/>
    </source>
</evidence>
<reference evidence="8" key="1">
    <citation type="submission" date="2025-08" db="UniProtKB">
        <authorList>
            <consortium name="RefSeq"/>
        </authorList>
    </citation>
    <scope>IDENTIFICATION</scope>
    <source>
        <tissue evidence="8">Muscle</tissue>
    </source>
</reference>
<gene>
    <name evidence="8" type="primary">LOC106458071</name>
</gene>
<feature type="region of interest" description="Disordered" evidence="5">
    <location>
        <begin position="23"/>
        <end position="56"/>
    </location>
</feature>
<dbReference type="PROSITE" id="PS51721">
    <property type="entry name" value="G_CP"/>
    <property type="match status" value="1"/>
</dbReference>
<evidence type="ECO:0000256" key="2">
    <source>
        <dbReference type="ARBA" id="ARBA00022741"/>
    </source>
</evidence>
<dbReference type="CDD" id="cd00882">
    <property type="entry name" value="Ras_like_GTPase"/>
    <property type="match status" value="1"/>
</dbReference>
<sequence>MAKKFLRKKSKRMTCHMKYKIAKKVRQHHRKARKEAKKNPHKFKKKDPGVPNSLPFKEEILREAEERKRQAEEIKKRRQEERNKLLMEKRGLAELQQDAEKRGLQFDTKEATDAAGYHDIQADSSLRVYHKEFKMVVERADVVLEILDARDPLGCRCPQVEQAVINSGPNKRLVLVLNKIDLIPKDNLMKWLHYLRNEFPTVAFKASTQTQQHNLAHSKVAVLHSSTTLINSSRCLGANILMKVLGNYCRNQGIKTSITVGVVGFPNVGKSSIINSLKRSKVCTVGATPGVTKGMQEIQLDKHIKLLDSPGVVFAKGASDTAVALRNAVKVETLKDPITPVETILQRANKEQLMLYYRLPEYSSHHEFLGLLAKRMGRLKKGGIADIEAAARKLLTDWNIGKIKYYTHPPESQTLPAHISAELVAEMGKAFDIDSLENEEEKELNGIPLVLPSDAILVESTGLTEGVMEENEDGQGGASINMEVETTRSEQLSEAVTIDLPKKKQKSSKEASQKLPDLLQMNKEKKVAFKKMKKKLKKNEKVANKLSASLENAMCINTMEDYDFSTDFT</sequence>
<protein>
    <submittedName>
        <fullName evidence="8">Guanine nucleotide-binding protein-like 3 homolog isoform X1</fullName>
    </submittedName>
</protein>
<evidence type="ECO:0000259" key="6">
    <source>
        <dbReference type="PROSITE" id="PS51721"/>
    </source>
</evidence>
<evidence type="ECO:0000256" key="5">
    <source>
        <dbReference type="SAM" id="MobiDB-lite"/>
    </source>
</evidence>
<name>A0ABM1B1N2_LIMPO</name>
<accession>A0ABM1B1N2</accession>
<dbReference type="InterPro" id="IPR014813">
    <property type="entry name" value="Gnl3_N_dom"/>
</dbReference>
<evidence type="ECO:0000256" key="1">
    <source>
        <dbReference type="ARBA" id="ARBA00004123"/>
    </source>
</evidence>
<dbReference type="Proteomes" id="UP000694941">
    <property type="component" value="Unplaced"/>
</dbReference>
<dbReference type="Gene3D" id="1.10.1580.10">
    <property type="match status" value="1"/>
</dbReference>
<dbReference type="RefSeq" id="XP_013772981.1">
    <property type="nucleotide sequence ID" value="XM_013917527.2"/>
</dbReference>
<evidence type="ECO:0000313" key="8">
    <source>
        <dbReference type="RefSeq" id="XP_013772981.1"/>
    </source>
</evidence>
<dbReference type="PANTHER" id="PTHR11089:SF30">
    <property type="entry name" value="GUANINE NUCLEOTIDE-BINDING PROTEIN-LIKE 3 HOMOLOG"/>
    <property type="match status" value="1"/>
</dbReference>
<keyword evidence="2" id="KW-0547">Nucleotide-binding</keyword>
<keyword evidence="4" id="KW-0539">Nucleus</keyword>
<dbReference type="InterPro" id="IPR030378">
    <property type="entry name" value="G_CP_dom"/>
</dbReference>
<dbReference type="CDD" id="cd04178">
    <property type="entry name" value="Nucleostemin_like"/>
    <property type="match status" value="1"/>
</dbReference>
<dbReference type="Gene3D" id="3.40.50.300">
    <property type="entry name" value="P-loop containing nucleotide triphosphate hydrolases"/>
    <property type="match status" value="1"/>
</dbReference>
<dbReference type="InterPro" id="IPR006073">
    <property type="entry name" value="GTP-bd"/>
</dbReference>
<comment type="subcellular location">
    <subcellularLocation>
        <location evidence="1">Nucleus</location>
    </subcellularLocation>
</comment>
<dbReference type="PANTHER" id="PTHR11089">
    <property type="entry name" value="GTP-BINDING PROTEIN-RELATED"/>
    <property type="match status" value="1"/>
</dbReference>
<dbReference type="InterPro" id="IPR023179">
    <property type="entry name" value="GTP-bd_ortho_bundle_sf"/>
</dbReference>
<dbReference type="SUPFAM" id="SSF52540">
    <property type="entry name" value="P-loop containing nucleoside triphosphate hydrolases"/>
    <property type="match status" value="1"/>
</dbReference>